<keyword evidence="1" id="KW-0472">Membrane</keyword>
<comment type="caution">
    <text evidence="2">The sequence shown here is derived from an EMBL/GenBank/DDBJ whole genome shotgun (WGS) entry which is preliminary data.</text>
</comment>
<proteinExistence type="predicted"/>
<reference evidence="2 3" key="1">
    <citation type="submission" date="2019-11" db="EMBL/GenBank/DDBJ databases">
        <title>Draft genome sequence of Blautia luti DSM 14534T, isolated from human stool.</title>
        <authorList>
            <person name="Ortiz R."/>
            <person name="Melis-Arcos F."/>
            <person name="Covarrubias P."/>
            <person name="Cardenas J.P."/>
            <person name="Perez-Donoso J."/>
            <person name="Almonacid D."/>
        </authorList>
    </citation>
    <scope>NUCLEOTIDE SEQUENCE [LARGE SCALE GENOMIC DNA]</scope>
    <source>
        <strain evidence="2 3">DSM 14534</strain>
    </source>
</reference>
<dbReference type="RefSeq" id="WP_154780490.1">
    <property type="nucleotide sequence ID" value="NZ_WMBC01000008.1"/>
</dbReference>
<feature type="transmembrane region" description="Helical" evidence="1">
    <location>
        <begin position="6"/>
        <end position="30"/>
    </location>
</feature>
<organism evidence="2 3">
    <name type="scientific">Blautia luti DSM 14534 = JCM 17040</name>
    <dbReference type="NCBI Taxonomy" id="649762"/>
    <lineage>
        <taxon>Bacteria</taxon>
        <taxon>Bacillati</taxon>
        <taxon>Bacillota</taxon>
        <taxon>Clostridia</taxon>
        <taxon>Lachnospirales</taxon>
        <taxon>Lachnospiraceae</taxon>
        <taxon>Blautia</taxon>
    </lineage>
</organism>
<keyword evidence="1" id="KW-0812">Transmembrane</keyword>
<protein>
    <submittedName>
        <fullName evidence="2">Uncharacterized protein</fullName>
    </submittedName>
</protein>
<keyword evidence="1" id="KW-1133">Transmembrane helix</keyword>
<dbReference type="EMBL" id="WMBC01000008">
    <property type="protein sequence ID" value="MTD61671.1"/>
    <property type="molecule type" value="Genomic_DNA"/>
</dbReference>
<evidence type="ECO:0000313" key="2">
    <source>
        <dbReference type="EMBL" id="MTD61671.1"/>
    </source>
</evidence>
<dbReference type="AlphaFoldDB" id="A0A844GLW0"/>
<evidence type="ECO:0000313" key="3">
    <source>
        <dbReference type="Proteomes" id="UP000437824"/>
    </source>
</evidence>
<gene>
    <name evidence="2" type="ORF">GKZ57_10485</name>
</gene>
<sequence>MSKWIIGKIITWILTIFMCCNMLVSAVALIRYDQRVQGVKAQNQVEQWVDTRFDDVRMKQIYPKAKSTR</sequence>
<accession>A0A844GLW0</accession>
<name>A0A844GLW0_9FIRM</name>
<dbReference type="Proteomes" id="UP000437824">
    <property type="component" value="Unassembled WGS sequence"/>
</dbReference>
<evidence type="ECO:0000256" key="1">
    <source>
        <dbReference type="SAM" id="Phobius"/>
    </source>
</evidence>